<evidence type="ECO:0000313" key="2">
    <source>
        <dbReference type="Proteomes" id="UP001597018"/>
    </source>
</evidence>
<proteinExistence type="predicted"/>
<gene>
    <name evidence="1" type="ORF">ACFQ16_06125</name>
</gene>
<keyword evidence="2" id="KW-1185">Reference proteome</keyword>
<sequence length="73" mass="8756">MSEHIHHPIPTPGMRTEDEIRMFLPEDLSRIRRHELIAEAQRHRLARRVSAGRWWRRLGHFALARADRAAARW</sequence>
<dbReference type="EMBL" id="JBHTIW010000002">
    <property type="protein sequence ID" value="MFD0919315.1"/>
    <property type="molecule type" value="Genomic_DNA"/>
</dbReference>
<accession>A0ABW3FME0</accession>
<reference evidence="2" key="1">
    <citation type="journal article" date="2019" name="Int. J. Syst. Evol. Microbiol.">
        <title>The Global Catalogue of Microorganisms (GCM) 10K type strain sequencing project: providing services to taxonomists for standard genome sequencing and annotation.</title>
        <authorList>
            <consortium name="The Broad Institute Genomics Platform"/>
            <consortium name="The Broad Institute Genome Sequencing Center for Infectious Disease"/>
            <person name="Wu L."/>
            <person name="Ma J."/>
        </authorList>
    </citation>
    <scope>NUCLEOTIDE SEQUENCE [LARGE SCALE GENOMIC DNA]</scope>
    <source>
        <strain evidence="2">CCUG 56401</strain>
    </source>
</reference>
<dbReference type="RefSeq" id="WP_263251197.1">
    <property type="nucleotide sequence ID" value="NZ_BAABLT010000019.1"/>
</dbReference>
<protein>
    <submittedName>
        <fullName evidence="1">Uncharacterized protein</fullName>
    </submittedName>
</protein>
<name>A0ABW3FME0_9PSEU</name>
<comment type="caution">
    <text evidence="1">The sequence shown here is derived from an EMBL/GenBank/DDBJ whole genome shotgun (WGS) entry which is preliminary data.</text>
</comment>
<organism evidence="1 2">
    <name type="scientific">Saccharopolyspora rosea</name>
    <dbReference type="NCBI Taxonomy" id="524884"/>
    <lineage>
        <taxon>Bacteria</taxon>
        <taxon>Bacillati</taxon>
        <taxon>Actinomycetota</taxon>
        <taxon>Actinomycetes</taxon>
        <taxon>Pseudonocardiales</taxon>
        <taxon>Pseudonocardiaceae</taxon>
        <taxon>Saccharopolyspora</taxon>
    </lineage>
</organism>
<dbReference type="Proteomes" id="UP001597018">
    <property type="component" value="Unassembled WGS sequence"/>
</dbReference>
<evidence type="ECO:0000313" key="1">
    <source>
        <dbReference type="EMBL" id="MFD0919315.1"/>
    </source>
</evidence>